<gene>
    <name evidence="2" type="ORF">D5400_08535</name>
</gene>
<feature type="region of interest" description="Disordered" evidence="1">
    <location>
        <begin position="24"/>
        <end position="53"/>
    </location>
</feature>
<feature type="compositionally biased region" description="Basic and acidic residues" evidence="1">
    <location>
        <begin position="25"/>
        <end position="53"/>
    </location>
</feature>
<sequence>MNDNPLAENTARLPLEFSAIVAPIDEGRNDQRCKQDDDDQAADKDEQTSQRKRLLELRVATAIRDGLPAGSSPALIRENHVKSKILPGFMMS</sequence>
<dbReference type="KEGG" id="abaw:D5400_08535"/>
<proteinExistence type="predicted"/>
<protein>
    <submittedName>
        <fullName evidence="2">Uncharacterized protein</fullName>
    </submittedName>
</protein>
<dbReference type="RefSeq" id="WP_126009510.1">
    <property type="nucleotide sequence ID" value="NZ_CP032509.1"/>
</dbReference>
<dbReference type="AlphaFoldDB" id="A0A3Q8XPT9"/>
<organism evidence="2 3">
    <name type="scientific">Georhizobium profundi</name>
    <dbReference type="NCBI Taxonomy" id="2341112"/>
    <lineage>
        <taxon>Bacteria</taxon>
        <taxon>Pseudomonadati</taxon>
        <taxon>Pseudomonadota</taxon>
        <taxon>Alphaproteobacteria</taxon>
        <taxon>Hyphomicrobiales</taxon>
        <taxon>Rhizobiaceae</taxon>
        <taxon>Georhizobium</taxon>
    </lineage>
</organism>
<accession>A0A3Q8XPT9</accession>
<evidence type="ECO:0000256" key="1">
    <source>
        <dbReference type="SAM" id="MobiDB-lite"/>
    </source>
</evidence>
<evidence type="ECO:0000313" key="2">
    <source>
        <dbReference type="EMBL" id="AZN71308.1"/>
    </source>
</evidence>
<dbReference type="EMBL" id="CP032509">
    <property type="protein sequence ID" value="AZN71308.1"/>
    <property type="molecule type" value="Genomic_DNA"/>
</dbReference>
<dbReference type="Proteomes" id="UP000268192">
    <property type="component" value="Chromosome"/>
</dbReference>
<evidence type="ECO:0000313" key="3">
    <source>
        <dbReference type="Proteomes" id="UP000268192"/>
    </source>
</evidence>
<reference evidence="2 3" key="1">
    <citation type="submission" date="2018-09" db="EMBL/GenBank/DDBJ databases">
        <title>Marinorhizobium profundi gen. nov., sp. nov., isolated from a deep-sea sediment sample from the New Britain Trench and proposal of Marinorhizobiaceae fam. nov. in the order Rhizobiales of the class Alphaproteobacteria.</title>
        <authorList>
            <person name="Cao J."/>
        </authorList>
    </citation>
    <scope>NUCLEOTIDE SEQUENCE [LARGE SCALE GENOMIC DNA]</scope>
    <source>
        <strain evidence="2 3">WS11</strain>
    </source>
</reference>
<keyword evidence="3" id="KW-1185">Reference proteome</keyword>
<name>A0A3Q8XPT9_9HYPH</name>